<dbReference type="HOGENOM" id="CLU_160062_0_0_4"/>
<dbReference type="SUPFAM" id="SSF141488">
    <property type="entry name" value="YdhA-like"/>
    <property type="match status" value="1"/>
</dbReference>
<organism evidence="1 2">
    <name type="scientific">Methylobacillus flagellatus (strain ATCC 51484 / DSM 6875 / VKM B-1610 / KT)</name>
    <dbReference type="NCBI Taxonomy" id="265072"/>
    <lineage>
        <taxon>Bacteria</taxon>
        <taxon>Pseudomonadati</taxon>
        <taxon>Pseudomonadota</taxon>
        <taxon>Betaproteobacteria</taxon>
        <taxon>Nitrosomonadales</taxon>
        <taxon>Methylophilaceae</taxon>
        <taxon>Methylobacillus</taxon>
    </lineage>
</organism>
<keyword evidence="2" id="KW-1185">Reference proteome</keyword>
<dbReference type="InterPro" id="IPR036328">
    <property type="entry name" value="MliC_sf"/>
</dbReference>
<dbReference type="RefSeq" id="WP_011480593.1">
    <property type="nucleotide sequence ID" value="NC_007947.1"/>
</dbReference>
<protein>
    <recommendedName>
        <fullName evidence="3">C-type lysozyme inhibitor domain-containing protein</fullName>
    </recommendedName>
</protein>
<dbReference type="KEGG" id="mfa:Mfla_2375"/>
<dbReference type="Gene3D" id="2.40.128.200">
    <property type="match status" value="1"/>
</dbReference>
<dbReference type="PROSITE" id="PS51257">
    <property type="entry name" value="PROKAR_LIPOPROTEIN"/>
    <property type="match status" value="1"/>
</dbReference>
<dbReference type="AlphaFoldDB" id="Q1GYP7"/>
<dbReference type="Proteomes" id="UP000002440">
    <property type="component" value="Chromosome"/>
</dbReference>
<dbReference type="EMBL" id="CP000284">
    <property type="protein sequence ID" value="ABE50640.1"/>
    <property type="molecule type" value="Genomic_DNA"/>
</dbReference>
<accession>Q1GYP7</accession>
<evidence type="ECO:0008006" key="3">
    <source>
        <dbReference type="Google" id="ProtNLM"/>
    </source>
</evidence>
<gene>
    <name evidence="1" type="ordered locus">Mfla_2375</name>
</gene>
<proteinExistence type="predicted"/>
<dbReference type="eggNOG" id="COG3895">
    <property type="taxonomic scope" value="Bacteria"/>
</dbReference>
<reference evidence="1 2" key="1">
    <citation type="submission" date="2006-03" db="EMBL/GenBank/DDBJ databases">
        <title>Complete sequence of Methylobacillus flagellatus KT.</title>
        <authorList>
            <consortium name="US DOE Joint Genome Institute"/>
            <person name="Copeland A."/>
            <person name="Lucas S."/>
            <person name="Lapidus A."/>
            <person name="Barry K."/>
            <person name="Detter J.C."/>
            <person name="Glavina del Rio T."/>
            <person name="Hammon N."/>
            <person name="Israni S."/>
            <person name="Dalin E."/>
            <person name="Tice H."/>
            <person name="Pitluck S."/>
            <person name="Brettin T."/>
            <person name="Bruce D."/>
            <person name="Han C."/>
            <person name="Tapia R."/>
            <person name="Saunders E."/>
            <person name="Gilna P."/>
            <person name="Schmutz J."/>
            <person name="Larimer F."/>
            <person name="Land M."/>
            <person name="Kyrpides N."/>
            <person name="Anderson I."/>
            <person name="Richardson P."/>
        </authorList>
    </citation>
    <scope>NUCLEOTIDE SEQUENCE [LARGE SCALE GENOMIC DNA]</scope>
    <source>
        <strain evidence="2">KT / ATCC 51484 / DSM 6875</strain>
    </source>
</reference>
<evidence type="ECO:0000313" key="1">
    <source>
        <dbReference type="EMBL" id="ABE50640.1"/>
    </source>
</evidence>
<evidence type="ECO:0000313" key="2">
    <source>
        <dbReference type="Proteomes" id="UP000002440"/>
    </source>
</evidence>
<name>Q1GYP7_METFK</name>
<sequence length="126" mass="13696">MIISARITGAYGKLLLLLVLGSLLSACGGFRIWPFGGDNADARSRGPGGSTEYRCDKGRKFYVKLEDAGKAAWLMLPDREVLLNRTDAGSYSNGITTLVLEGEAARLDDGYKHDYQHCQATLPAKK</sequence>